<proteinExistence type="inferred from homology"/>
<dbReference type="EMBL" id="CP017717">
    <property type="protein sequence ID" value="AQZ63482.1"/>
    <property type="molecule type" value="Genomic_DNA"/>
</dbReference>
<dbReference type="KEGG" id="noa:BKM31_20235"/>
<evidence type="ECO:0000313" key="7">
    <source>
        <dbReference type="EMBL" id="AQZ63482.1"/>
    </source>
</evidence>
<name>A0A1U9ZZV6_9ACTN</name>
<feature type="compositionally biased region" description="Polar residues" evidence="5">
    <location>
        <begin position="496"/>
        <end position="505"/>
    </location>
</feature>
<dbReference type="AlphaFoldDB" id="A0A1U9ZZV6"/>
<dbReference type="InterPro" id="IPR051801">
    <property type="entry name" value="GH28_Enzymes"/>
</dbReference>
<feature type="signal peptide" evidence="6">
    <location>
        <begin position="1"/>
        <end position="19"/>
    </location>
</feature>
<dbReference type="PANTHER" id="PTHR31339">
    <property type="entry name" value="PECTIN LYASE-RELATED"/>
    <property type="match status" value="1"/>
</dbReference>
<protein>
    <recommendedName>
        <fullName evidence="9">Glycoside hydrolase</fullName>
    </recommendedName>
</protein>
<evidence type="ECO:0000256" key="2">
    <source>
        <dbReference type="ARBA" id="ARBA00022801"/>
    </source>
</evidence>
<dbReference type="InterPro" id="IPR011050">
    <property type="entry name" value="Pectin_lyase_fold/virulence"/>
</dbReference>
<dbReference type="SUPFAM" id="SSF51126">
    <property type="entry name" value="Pectin lyase-like"/>
    <property type="match status" value="1"/>
</dbReference>
<keyword evidence="3 4" id="KW-0326">Glycosidase</keyword>
<accession>A0A1U9ZZV6</accession>
<evidence type="ECO:0008006" key="9">
    <source>
        <dbReference type="Google" id="ProtNLM"/>
    </source>
</evidence>
<dbReference type="SMART" id="SM00710">
    <property type="entry name" value="PbH1"/>
    <property type="match status" value="6"/>
</dbReference>
<dbReference type="Gene3D" id="2.160.20.10">
    <property type="entry name" value="Single-stranded right-handed beta-helix, Pectin lyase-like"/>
    <property type="match status" value="1"/>
</dbReference>
<dbReference type="InterPro" id="IPR000743">
    <property type="entry name" value="Glyco_hydro_28"/>
</dbReference>
<organism evidence="7 8">
    <name type="scientific">[Actinomadura] parvosata subsp. kistnae</name>
    <dbReference type="NCBI Taxonomy" id="1909395"/>
    <lineage>
        <taxon>Bacteria</taxon>
        <taxon>Bacillati</taxon>
        <taxon>Actinomycetota</taxon>
        <taxon>Actinomycetes</taxon>
        <taxon>Streptosporangiales</taxon>
        <taxon>Streptosporangiaceae</taxon>
        <taxon>Nonomuraea</taxon>
    </lineage>
</organism>
<evidence type="ECO:0000256" key="4">
    <source>
        <dbReference type="RuleBase" id="RU361169"/>
    </source>
</evidence>
<dbReference type="GO" id="GO:0004650">
    <property type="term" value="F:polygalacturonase activity"/>
    <property type="evidence" value="ECO:0007669"/>
    <property type="project" value="InterPro"/>
</dbReference>
<sequence length="505" mass="53351">MRSLVQALLAGVLALPCMAAQPVSAAAEFNVRDYGATGNGATNDDDAIDRAIDAASAAPGGIVVFPSGRYRSRTIHLKSHLTLRLDSGATLLAAGSGMDAPESNPYDDYQDYGHSHFHNSLLWGSGVTDVHLTGTGTIDGDGNLITGNPSSGQADKALTLTECSDISLTGVTFRRGGHFAALINGCHDITIDGLRTIRSSSGVRDGVNLINSWNVTVTNSRIESNDDALVFKSDYALGHTFTSQNVRVRDTTVYSHENNALQFGSETCGNFRDFRFENVTVLGAGKAGIGIVSMDGAIIEDIHYDGVSLTKTTSPFFSKIGERRRCPGSPPAGRIRNITISNVTGTRLTAPVVTGTVGASDYTSTLTGTPSVDIGPGITFTNVDLTVPGGHPASEASRNPGEFLTTYPPRDYGARPSYGYWIRHATGITLNGETRFDDNDNRPYLIADDASNVRLDGVVAQRGSRSAYDVGFTGVNGYAVRDSTNTSGGALRVRATGSTPIGRTR</sequence>
<feature type="chain" id="PRO_5038353630" description="Glycoside hydrolase" evidence="6">
    <location>
        <begin position="20"/>
        <end position="505"/>
    </location>
</feature>
<dbReference type="OrthoDB" id="9813184at2"/>
<dbReference type="PANTHER" id="PTHR31339:SF9">
    <property type="entry name" value="PLASMIN AND FIBRONECTIN-BINDING PROTEIN A"/>
    <property type="match status" value="1"/>
</dbReference>
<dbReference type="Pfam" id="PF00295">
    <property type="entry name" value="Glyco_hydro_28"/>
    <property type="match status" value="1"/>
</dbReference>
<dbReference type="RefSeq" id="WP_080039663.1">
    <property type="nucleotide sequence ID" value="NZ_CP017717.1"/>
</dbReference>
<feature type="region of interest" description="Disordered" evidence="5">
    <location>
        <begin position="484"/>
        <end position="505"/>
    </location>
</feature>
<evidence type="ECO:0000256" key="1">
    <source>
        <dbReference type="ARBA" id="ARBA00008834"/>
    </source>
</evidence>
<keyword evidence="2 4" id="KW-0378">Hydrolase</keyword>
<reference evidence="8" key="1">
    <citation type="journal article" date="2017" name="Med. Chem. Commun.">
        <title>Nonomuraea sp. ATCC 55076 harbours the largest actinomycete chromosome to date and the kistamicin biosynthetic gene cluster.</title>
        <authorList>
            <person name="Nazari B."/>
            <person name="Forneris C.C."/>
            <person name="Gibson M.I."/>
            <person name="Moon K."/>
            <person name="Schramma K.R."/>
            <person name="Seyedsayamdost M.R."/>
        </authorList>
    </citation>
    <scope>NUCLEOTIDE SEQUENCE [LARGE SCALE GENOMIC DNA]</scope>
    <source>
        <strain evidence="8">ATCC 55076</strain>
    </source>
</reference>
<dbReference type="InterPro" id="IPR006626">
    <property type="entry name" value="PbH1"/>
</dbReference>
<comment type="similarity">
    <text evidence="1 4">Belongs to the glycosyl hydrolase 28 family.</text>
</comment>
<dbReference type="STRING" id="1909395.BKM31_20235"/>
<evidence type="ECO:0000313" key="8">
    <source>
        <dbReference type="Proteomes" id="UP000190797"/>
    </source>
</evidence>
<dbReference type="Proteomes" id="UP000190797">
    <property type="component" value="Chromosome"/>
</dbReference>
<evidence type="ECO:0000256" key="5">
    <source>
        <dbReference type="SAM" id="MobiDB-lite"/>
    </source>
</evidence>
<keyword evidence="8" id="KW-1185">Reference proteome</keyword>
<dbReference type="GO" id="GO:0005975">
    <property type="term" value="P:carbohydrate metabolic process"/>
    <property type="evidence" value="ECO:0007669"/>
    <property type="project" value="InterPro"/>
</dbReference>
<gene>
    <name evidence="7" type="ORF">BKM31_20235</name>
</gene>
<evidence type="ECO:0000256" key="3">
    <source>
        <dbReference type="ARBA" id="ARBA00023295"/>
    </source>
</evidence>
<evidence type="ECO:0000256" key="6">
    <source>
        <dbReference type="SAM" id="SignalP"/>
    </source>
</evidence>
<keyword evidence="6" id="KW-0732">Signal</keyword>
<dbReference type="InterPro" id="IPR012334">
    <property type="entry name" value="Pectin_lyas_fold"/>
</dbReference>